<proteinExistence type="predicted"/>
<dbReference type="Pfam" id="PF13704">
    <property type="entry name" value="Glyco_tranf_2_4"/>
    <property type="match status" value="1"/>
</dbReference>
<dbReference type="PANTHER" id="PTHR21461">
    <property type="entry name" value="GLYCOSYLTRANSFERASE FAMILY 92 PROTEIN"/>
    <property type="match status" value="1"/>
</dbReference>
<accession>A0A0P1IE70</accession>
<reference evidence="5" key="1">
    <citation type="submission" date="2015-09" db="EMBL/GenBank/DDBJ databases">
        <authorList>
            <person name="Rodrigo-Torres Lidia"/>
            <person name="Arahal R.David."/>
        </authorList>
    </citation>
    <scope>NUCLEOTIDE SEQUENCE [LARGE SCALE GENOMIC DNA]</scope>
    <source>
        <strain evidence="5">CECT 7735</strain>
    </source>
</reference>
<gene>
    <name evidence="4" type="ORF">PH7735_03209</name>
</gene>
<dbReference type="STRING" id="1715693.PH7735_03209"/>
<protein>
    <recommendedName>
        <fullName evidence="6">Glycosyl transferase family 2</fullName>
    </recommendedName>
</protein>
<keyword evidence="3" id="KW-0472">Membrane</keyword>
<dbReference type="GeneID" id="83882198"/>
<keyword evidence="3" id="KW-1133">Transmembrane helix</keyword>
<dbReference type="Proteomes" id="UP000051870">
    <property type="component" value="Unassembled WGS sequence"/>
</dbReference>
<comment type="subcellular location">
    <subcellularLocation>
        <location evidence="1">Membrane</location>
        <topology evidence="1">Single-pass membrane protein</topology>
    </subcellularLocation>
</comment>
<keyword evidence="5" id="KW-1185">Reference proteome</keyword>
<dbReference type="PANTHER" id="PTHR21461:SF69">
    <property type="entry name" value="GLYCOSYLTRANSFERASE FAMILY 92 PROTEIN"/>
    <property type="match status" value="1"/>
</dbReference>
<evidence type="ECO:0000313" key="5">
    <source>
        <dbReference type="Proteomes" id="UP000051870"/>
    </source>
</evidence>
<sequence>MQSDRAAVFSCMRNEGPFIMEWVAYHRAIGFDTIAVATNNCTDGSDRMLDRLAELGHVIHIDNQLEEGEAPQRAGLRRALAHPEIGSCAWLLHIDADEFLNVTAGEGFVSDLLAVSDDAEAIAILWRSFGHNGLGYWNGGSVLNAFTRAQGRPMKRSIAHKTMFRPDRFGSAIDHMPKEPVSDNPVLINTAGEHVYNRALRNPSRARYRMGFEACTWENANINHYAIKSQDIFLMKNDRGDGMAATRNKYFLNSVFYFRHNRNDVEEKGILRHWPATEAILNEMRSDPELVELEKAALDAYRTRRDQVLTPERILEWSLPPRK</sequence>
<evidence type="ECO:0000256" key="1">
    <source>
        <dbReference type="ARBA" id="ARBA00004167"/>
    </source>
</evidence>
<dbReference type="GO" id="GO:0005737">
    <property type="term" value="C:cytoplasm"/>
    <property type="evidence" value="ECO:0007669"/>
    <property type="project" value="TreeGrafter"/>
</dbReference>
<evidence type="ECO:0008006" key="6">
    <source>
        <dbReference type="Google" id="ProtNLM"/>
    </source>
</evidence>
<dbReference type="AlphaFoldDB" id="A0A0P1IE70"/>
<dbReference type="GO" id="GO:0016757">
    <property type="term" value="F:glycosyltransferase activity"/>
    <property type="evidence" value="ECO:0007669"/>
    <property type="project" value="TreeGrafter"/>
</dbReference>
<dbReference type="GO" id="GO:0016020">
    <property type="term" value="C:membrane"/>
    <property type="evidence" value="ECO:0007669"/>
    <property type="project" value="UniProtKB-SubCell"/>
</dbReference>
<name>A0A0P1IE70_9RHOB</name>
<evidence type="ECO:0000256" key="3">
    <source>
        <dbReference type="ARBA" id="ARBA00022989"/>
    </source>
</evidence>
<evidence type="ECO:0000313" key="4">
    <source>
        <dbReference type="EMBL" id="CUK08187.1"/>
    </source>
</evidence>
<keyword evidence="2" id="KW-0812">Transmembrane</keyword>
<dbReference type="EMBL" id="CYTW01000004">
    <property type="protein sequence ID" value="CUK08187.1"/>
    <property type="molecule type" value="Genomic_DNA"/>
</dbReference>
<dbReference type="RefSeq" id="WP_058312385.1">
    <property type="nucleotide sequence ID" value="NZ_CYTW01000004.1"/>
</dbReference>
<evidence type="ECO:0000256" key="2">
    <source>
        <dbReference type="ARBA" id="ARBA00022692"/>
    </source>
</evidence>
<organism evidence="4 5">
    <name type="scientific">Shimia thalassica</name>
    <dbReference type="NCBI Taxonomy" id="1715693"/>
    <lineage>
        <taxon>Bacteria</taxon>
        <taxon>Pseudomonadati</taxon>
        <taxon>Pseudomonadota</taxon>
        <taxon>Alphaproteobacteria</taxon>
        <taxon>Rhodobacterales</taxon>
        <taxon>Roseobacteraceae</taxon>
    </lineage>
</organism>